<organism evidence="1 2">
    <name type="scientific">Rotaria magnacalcarata</name>
    <dbReference type="NCBI Taxonomy" id="392030"/>
    <lineage>
        <taxon>Eukaryota</taxon>
        <taxon>Metazoa</taxon>
        <taxon>Spiralia</taxon>
        <taxon>Gnathifera</taxon>
        <taxon>Rotifera</taxon>
        <taxon>Eurotatoria</taxon>
        <taxon>Bdelloidea</taxon>
        <taxon>Philodinida</taxon>
        <taxon>Philodinidae</taxon>
        <taxon>Rotaria</taxon>
    </lineage>
</organism>
<evidence type="ECO:0000313" key="2">
    <source>
        <dbReference type="Proteomes" id="UP000681720"/>
    </source>
</evidence>
<dbReference type="Proteomes" id="UP000681720">
    <property type="component" value="Unassembled WGS sequence"/>
</dbReference>
<accession>A0A8S2QWI3</accession>
<proteinExistence type="predicted"/>
<reference evidence="1" key="1">
    <citation type="submission" date="2021-02" db="EMBL/GenBank/DDBJ databases">
        <authorList>
            <person name="Nowell W R."/>
        </authorList>
    </citation>
    <scope>NUCLEOTIDE SEQUENCE</scope>
</reference>
<comment type="caution">
    <text evidence="1">The sequence shown here is derived from an EMBL/GenBank/DDBJ whole genome shotgun (WGS) entry which is preliminary data.</text>
</comment>
<dbReference type="EMBL" id="CAJOBJ010008882">
    <property type="protein sequence ID" value="CAF4123849.1"/>
    <property type="molecule type" value="Genomic_DNA"/>
</dbReference>
<evidence type="ECO:0000313" key="1">
    <source>
        <dbReference type="EMBL" id="CAF4123849.1"/>
    </source>
</evidence>
<name>A0A8S2QWI3_9BILA</name>
<dbReference type="AlphaFoldDB" id="A0A8S2QWI3"/>
<protein>
    <submittedName>
        <fullName evidence="1">Uncharacterized protein</fullName>
    </submittedName>
</protein>
<gene>
    <name evidence="1" type="ORF">GIL414_LOCUS18180</name>
</gene>
<sequence>MKYFQQHQILFHADFQLLLIRYGMIALENIMVLLSVSKLAKPNEIKSYSKTIFCLNLLIMNFAEEQNIEDYDKQDQRENVKQQMNTYSDIIQKEFKSSTMQDDIINNKGEKSTESFLLTNKSLQRKLISPVLPNIIEDLYAPLIESFQQMTDIEQISLKRNL</sequence>